<proteinExistence type="predicted"/>
<keyword evidence="2" id="KW-1185">Reference proteome</keyword>
<dbReference type="AlphaFoldDB" id="A0A5J4Z3M7"/>
<organism evidence="1 2">
    <name type="scientific">Porphyridium purpureum</name>
    <name type="common">Red alga</name>
    <name type="synonym">Porphyridium cruentum</name>
    <dbReference type="NCBI Taxonomy" id="35688"/>
    <lineage>
        <taxon>Eukaryota</taxon>
        <taxon>Rhodophyta</taxon>
        <taxon>Bangiophyceae</taxon>
        <taxon>Porphyridiales</taxon>
        <taxon>Porphyridiaceae</taxon>
        <taxon>Porphyridium</taxon>
    </lineage>
</organism>
<sequence>MECAAFVGIGAGCWVRGAQPGEQLRCAGLRIDGRRVGISPPAGRPWRSSLHVRVQAAPESDRSAGAVERATSPEEQALEQLLEGVLKQQRIVVLGTDEGTFTGKREVDANTKTGRETLRDRETLKRALKLAEALENREVSLASGGAGKKKNVKNAKNAKNAKNVKTSAVPVGGAGVKVTKYKLVGVWDLLVCQSDALKKNKGLTGLGKLLPFSVLESVTQTLNGDGSAESAETVAYSAGFAKVTNKLIGTFSVRDGNTLEQTYEKALIRGVHEMRSDSKAVLRVSFLNGRIRICRAGTRDDLYIFLKR</sequence>
<comment type="caution">
    <text evidence="1">The sequence shown here is derived from an EMBL/GenBank/DDBJ whole genome shotgun (WGS) entry which is preliminary data.</text>
</comment>
<accession>A0A5J4Z3M7</accession>
<reference evidence="2" key="1">
    <citation type="journal article" date="2019" name="Nat. Commun.">
        <title>Expansion of phycobilisome linker gene families in mesophilic red algae.</title>
        <authorList>
            <person name="Lee J."/>
            <person name="Kim D."/>
            <person name="Bhattacharya D."/>
            <person name="Yoon H.S."/>
        </authorList>
    </citation>
    <scope>NUCLEOTIDE SEQUENCE [LARGE SCALE GENOMIC DNA]</scope>
    <source>
        <strain evidence="2">CCMP 1328</strain>
    </source>
</reference>
<evidence type="ECO:0000313" key="2">
    <source>
        <dbReference type="Proteomes" id="UP000324585"/>
    </source>
</evidence>
<protein>
    <submittedName>
        <fullName evidence="1">Uncharacterized protein</fullName>
    </submittedName>
</protein>
<evidence type="ECO:0000313" key="1">
    <source>
        <dbReference type="EMBL" id="KAA8498579.1"/>
    </source>
</evidence>
<gene>
    <name evidence="1" type="ORF">FVE85_6164</name>
</gene>
<name>A0A5J4Z3M7_PORPP</name>
<dbReference type="EMBL" id="VRMN01000001">
    <property type="protein sequence ID" value="KAA8498579.1"/>
    <property type="molecule type" value="Genomic_DNA"/>
</dbReference>
<dbReference type="Proteomes" id="UP000324585">
    <property type="component" value="Unassembled WGS sequence"/>
</dbReference>